<evidence type="ECO:0008006" key="4">
    <source>
        <dbReference type="Google" id="ProtNLM"/>
    </source>
</evidence>
<dbReference type="Proteomes" id="UP000016932">
    <property type="component" value="Unassembled WGS sequence"/>
</dbReference>
<name>M2YTX3_PSEFD</name>
<dbReference type="GeneID" id="19335697"/>
<proteinExistence type="predicted"/>
<dbReference type="eggNOG" id="ENOG502RNYQ">
    <property type="taxonomic scope" value="Eukaryota"/>
</dbReference>
<evidence type="ECO:0000256" key="1">
    <source>
        <dbReference type="SAM" id="MobiDB-lite"/>
    </source>
</evidence>
<accession>M2YTX3</accession>
<dbReference type="HOGENOM" id="CLU_1262024_0_0_1"/>
<dbReference type="AlphaFoldDB" id="M2YTX3"/>
<reference evidence="2 3" key="1">
    <citation type="journal article" date="2012" name="PLoS Pathog.">
        <title>Diverse lifestyles and strategies of plant pathogenesis encoded in the genomes of eighteen Dothideomycetes fungi.</title>
        <authorList>
            <person name="Ohm R.A."/>
            <person name="Feau N."/>
            <person name="Henrissat B."/>
            <person name="Schoch C.L."/>
            <person name="Horwitz B.A."/>
            <person name="Barry K.W."/>
            <person name="Condon B.J."/>
            <person name="Copeland A.C."/>
            <person name="Dhillon B."/>
            <person name="Glaser F."/>
            <person name="Hesse C.N."/>
            <person name="Kosti I."/>
            <person name="LaButti K."/>
            <person name="Lindquist E.A."/>
            <person name="Lucas S."/>
            <person name="Salamov A.A."/>
            <person name="Bradshaw R.E."/>
            <person name="Ciuffetti L."/>
            <person name="Hamelin R.C."/>
            <person name="Kema G.H.J."/>
            <person name="Lawrence C."/>
            <person name="Scott J.A."/>
            <person name="Spatafora J.W."/>
            <person name="Turgeon B.G."/>
            <person name="de Wit P.J.G.M."/>
            <person name="Zhong S."/>
            <person name="Goodwin S.B."/>
            <person name="Grigoriev I.V."/>
        </authorList>
    </citation>
    <scope>NUCLEOTIDE SEQUENCE [LARGE SCALE GENOMIC DNA]</scope>
    <source>
        <strain evidence="2 3">CIRAD86</strain>
    </source>
</reference>
<dbReference type="RefSeq" id="XP_007928441.1">
    <property type="nucleotide sequence ID" value="XM_007930250.1"/>
</dbReference>
<gene>
    <name evidence="2" type="ORF">MYCFIDRAFT_197978</name>
</gene>
<dbReference type="OrthoDB" id="3645438at2759"/>
<keyword evidence="3" id="KW-1185">Reference proteome</keyword>
<dbReference type="EMBL" id="KB446560">
    <property type="protein sequence ID" value="EME81185.1"/>
    <property type="molecule type" value="Genomic_DNA"/>
</dbReference>
<organism evidence="2 3">
    <name type="scientific">Pseudocercospora fijiensis (strain CIRAD86)</name>
    <name type="common">Black leaf streak disease fungus</name>
    <name type="synonym">Mycosphaerella fijiensis</name>
    <dbReference type="NCBI Taxonomy" id="383855"/>
    <lineage>
        <taxon>Eukaryota</taxon>
        <taxon>Fungi</taxon>
        <taxon>Dikarya</taxon>
        <taxon>Ascomycota</taxon>
        <taxon>Pezizomycotina</taxon>
        <taxon>Dothideomycetes</taxon>
        <taxon>Dothideomycetidae</taxon>
        <taxon>Mycosphaerellales</taxon>
        <taxon>Mycosphaerellaceae</taxon>
        <taxon>Pseudocercospora</taxon>
    </lineage>
</organism>
<dbReference type="KEGG" id="pfj:MYCFIDRAFT_197978"/>
<evidence type="ECO:0000313" key="3">
    <source>
        <dbReference type="Proteomes" id="UP000016932"/>
    </source>
</evidence>
<evidence type="ECO:0000313" key="2">
    <source>
        <dbReference type="EMBL" id="EME81185.1"/>
    </source>
</evidence>
<protein>
    <recommendedName>
        <fullName evidence="4">F-box domain-containing protein</fullName>
    </recommendedName>
</protein>
<sequence length="219" mass="24810">MGTPTSQGTVPKRKAVNAADLPPSIRSRRLKDKMGCVEETKRKGRPTYPRASLLGLPAELLNRIYRDVLVEDFKIAIIETNKPQYPGLVAVCRKTYMESRLIFLEENTFSVYCYDLKNPLPRQPTSHWICHPTATRFGVYEGSLNWRNLMEWVKLWHEGKAMRAPKPSLLSGGRLMPKLASGSFSTVEAMGKVEWSTMERVLEGVRMALEDVGVAFGYM</sequence>
<feature type="region of interest" description="Disordered" evidence="1">
    <location>
        <begin position="1"/>
        <end position="23"/>
    </location>
</feature>
<dbReference type="VEuPathDB" id="FungiDB:MYCFIDRAFT_197978"/>